<reference evidence="1 2" key="1">
    <citation type="submission" date="2024-10" db="EMBL/GenBank/DDBJ databases">
        <title>Updated reference genomes for cyclostephanoid diatoms.</title>
        <authorList>
            <person name="Roberts W.R."/>
            <person name="Alverson A.J."/>
        </authorList>
    </citation>
    <scope>NUCLEOTIDE SEQUENCE [LARGE SCALE GENOMIC DNA]</scope>
    <source>
        <strain evidence="1 2">AJA232-27</strain>
    </source>
</reference>
<name>A0ABD3MGG8_9STRA</name>
<dbReference type="EMBL" id="JALLBG020000155">
    <property type="protein sequence ID" value="KAL3761242.1"/>
    <property type="molecule type" value="Genomic_DNA"/>
</dbReference>
<proteinExistence type="predicted"/>
<protein>
    <submittedName>
        <fullName evidence="1">Uncharacterized protein</fullName>
    </submittedName>
</protein>
<dbReference type="AlphaFoldDB" id="A0ABD3MGG8"/>
<sequence>MLSQRRRPHSHSISRYKYKLPQMGRFRLGETRGTSTVVDEVWGVNRRLVLYRVNDGLAFFEKANEDGMVIQHNIAAHHKLVQRAR</sequence>
<keyword evidence="2" id="KW-1185">Reference proteome</keyword>
<evidence type="ECO:0000313" key="2">
    <source>
        <dbReference type="Proteomes" id="UP001530293"/>
    </source>
</evidence>
<dbReference type="Proteomes" id="UP001530293">
    <property type="component" value="Unassembled WGS sequence"/>
</dbReference>
<comment type="caution">
    <text evidence="1">The sequence shown here is derived from an EMBL/GenBank/DDBJ whole genome shotgun (WGS) entry which is preliminary data.</text>
</comment>
<evidence type="ECO:0000313" key="1">
    <source>
        <dbReference type="EMBL" id="KAL3761242.1"/>
    </source>
</evidence>
<gene>
    <name evidence="1" type="ORF">ACHAWU_007059</name>
</gene>
<organism evidence="1 2">
    <name type="scientific">Discostella pseudostelligera</name>
    <dbReference type="NCBI Taxonomy" id="259834"/>
    <lineage>
        <taxon>Eukaryota</taxon>
        <taxon>Sar</taxon>
        <taxon>Stramenopiles</taxon>
        <taxon>Ochrophyta</taxon>
        <taxon>Bacillariophyta</taxon>
        <taxon>Coscinodiscophyceae</taxon>
        <taxon>Thalassiosirophycidae</taxon>
        <taxon>Stephanodiscales</taxon>
        <taxon>Stephanodiscaceae</taxon>
        <taxon>Discostella</taxon>
    </lineage>
</organism>
<accession>A0ABD3MGG8</accession>